<organism evidence="2 3">
    <name type="scientific">Petrolisthes cinctipes</name>
    <name type="common">Flat porcelain crab</name>
    <dbReference type="NCBI Taxonomy" id="88211"/>
    <lineage>
        <taxon>Eukaryota</taxon>
        <taxon>Metazoa</taxon>
        <taxon>Ecdysozoa</taxon>
        <taxon>Arthropoda</taxon>
        <taxon>Crustacea</taxon>
        <taxon>Multicrustacea</taxon>
        <taxon>Malacostraca</taxon>
        <taxon>Eumalacostraca</taxon>
        <taxon>Eucarida</taxon>
        <taxon>Decapoda</taxon>
        <taxon>Pleocyemata</taxon>
        <taxon>Anomura</taxon>
        <taxon>Galatheoidea</taxon>
        <taxon>Porcellanidae</taxon>
        <taxon>Petrolisthes</taxon>
    </lineage>
</organism>
<dbReference type="EMBL" id="JAWQEG010001804">
    <property type="protein sequence ID" value="KAK3876573.1"/>
    <property type="molecule type" value="Genomic_DNA"/>
</dbReference>
<feature type="region of interest" description="Disordered" evidence="1">
    <location>
        <begin position="58"/>
        <end position="86"/>
    </location>
</feature>
<protein>
    <submittedName>
        <fullName evidence="2">Uncharacterized protein</fullName>
    </submittedName>
</protein>
<gene>
    <name evidence="2" type="ORF">Pcinc_018667</name>
</gene>
<feature type="compositionally biased region" description="Polar residues" evidence="1">
    <location>
        <begin position="73"/>
        <end position="86"/>
    </location>
</feature>
<comment type="caution">
    <text evidence="2">The sequence shown here is derived from an EMBL/GenBank/DDBJ whole genome shotgun (WGS) entry which is preliminary data.</text>
</comment>
<evidence type="ECO:0000256" key="1">
    <source>
        <dbReference type="SAM" id="MobiDB-lite"/>
    </source>
</evidence>
<reference evidence="2" key="1">
    <citation type="submission" date="2023-10" db="EMBL/GenBank/DDBJ databases">
        <title>Genome assemblies of two species of porcelain crab, Petrolisthes cinctipes and Petrolisthes manimaculis (Anomura: Porcellanidae).</title>
        <authorList>
            <person name="Angst P."/>
        </authorList>
    </citation>
    <scope>NUCLEOTIDE SEQUENCE</scope>
    <source>
        <strain evidence="2">PB745_01</strain>
        <tissue evidence="2">Gill</tissue>
    </source>
</reference>
<evidence type="ECO:0000313" key="2">
    <source>
        <dbReference type="EMBL" id="KAK3876573.1"/>
    </source>
</evidence>
<proteinExistence type="predicted"/>
<keyword evidence="3" id="KW-1185">Reference proteome</keyword>
<sequence>MRNKKRREEIMRRGAEQSREVRSECADEGRKCLQEARRRKRGEGVEWCGGGGAWKKGVLPAGSQAPPPPPDTLRTQPTSQVATFEQTRASNTRSLLVCLTER</sequence>
<accession>A0AAE1FRM8</accession>
<dbReference type="AlphaFoldDB" id="A0AAE1FRM8"/>
<evidence type="ECO:0000313" key="3">
    <source>
        <dbReference type="Proteomes" id="UP001286313"/>
    </source>
</evidence>
<dbReference type="Proteomes" id="UP001286313">
    <property type="component" value="Unassembled WGS sequence"/>
</dbReference>
<name>A0AAE1FRM8_PETCI</name>